<dbReference type="AlphaFoldDB" id="A0A9P1C0A3"/>
<dbReference type="EMBL" id="CAMXCT010000659">
    <property type="protein sequence ID" value="CAI3981773.1"/>
    <property type="molecule type" value="Genomic_DNA"/>
</dbReference>
<feature type="compositionally biased region" description="Polar residues" evidence="2">
    <location>
        <begin position="56"/>
        <end position="67"/>
    </location>
</feature>
<keyword evidence="6" id="KW-1185">Reference proteome</keyword>
<feature type="region of interest" description="Disordered" evidence="2">
    <location>
        <begin position="144"/>
        <end position="166"/>
    </location>
</feature>
<feature type="compositionally biased region" description="Low complexity" evidence="2">
    <location>
        <begin position="27"/>
        <end position="45"/>
    </location>
</feature>
<dbReference type="PANTHER" id="PTHR24347">
    <property type="entry name" value="SERINE/THREONINE-PROTEIN KINASE"/>
    <property type="match status" value="1"/>
</dbReference>
<dbReference type="PROSITE" id="PS00108">
    <property type="entry name" value="PROTEIN_KINASE_ST"/>
    <property type="match status" value="1"/>
</dbReference>
<keyword evidence="1" id="KW-0175">Coiled coil</keyword>
<comment type="caution">
    <text evidence="4">The sequence shown here is derived from an EMBL/GenBank/DDBJ whole genome shotgun (WGS) entry which is preliminary data.</text>
</comment>
<reference evidence="4" key="1">
    <citation type="submission" date="2022-10" db="EMBL/GenBank/DDBJ databases">
        <authorList>
            <person name="Chen Y."/>
            <person name="Dougan E. K."/>
            <person name="Chan C."/>
            <person name="Rhodes N."/>
            <person name="Thang M."/>
        </authorList>
    </citation>
    <scope>NUCLEOTIDE SEQUENCE</scope>
</reference>
<feature type="coiled-coil region" evidence="1">
    <location>
        <begin position="295"/>
        <end position="390"/>
    </location>
</feature>
<protein>
    <submittedName>
        <fullName evidence="5">CBL-interacting protein kinase 26 (OsCIPK26)</fullName>
    </submittedName>
</protein>
<feature type="coiled-coil region" evidence="1">
    <location>
        <begin position="221"/>
        <end position="248"/>
    </location>
</feature>
<evidence type="ECO:0000313" key="4">
    <source>
        <dbReference type="EMBL" id="CAI3981773.1"/>
    </source>
</evidence>
<gene>
    <name evidence="4" type="ORF">C1SCF055_LOCUS9533</name>
</gene>
<evidence type="ECO:0000256" key="1">
    <source>
        <dbReference type="SAM" id="Coils"/>
    </source>
</evidence>
<feature type="domain" description="Protein kinase" evidence="3">
    <location>
        <begin position="436"/>
        <end position="693"/>
    </location>
</feature>
<evidence type="ECO:0000313" key="5">
    <source>
        <dbReference type="EMBL" id="CAL4769085.1"/>
    </source>
</evidence>
<dbReference type="EMBL" id="CAMXCT020000659">
    <property type="protein sequence ID" value="CAL1135148.1"/>
    <property type="molecule type" value="Genomic_DNA"/>
</dbReference>
<organism evidence="4">
    <name type="scientific">Cladocopium goreaui</name>
    <dbReference type="NCBI Taxonomy" id="2562237"/>
    <lineage>
        <taxon>Eukaryota</taxon>
        <taxon>Sar</taxon>
        <taxon>Alveolata</taxon>
        <taxon>Dinophyceae</taxon>
        <taxon>Suessiales</taxon>
        <taxon>Symbiodiniaceae</taxon>
        <taxon>Cladocopium</taxon>
    </lineage>
</organism>
<dbReference type="GO" id="GO:0005524">
    <property type="term" value="F:ATP binding"/>
    <property type="evidence" value="ECO:0007669"/>
    <property type="project" value="InterPro"/>
</dbReference>
<dbReference type="PROSITE" id="PS50011">
    <property type="entry name" value="PROTEIN_KINASE_DOM"/>
    <property type="match status" value="1"/>
</dbReference>
<dbReference type="InterPro" id="IPR000719">
    <property type="entry name" value="Prot_kinase_dom"/>
</dbReference>
<dbReference type="GO" id="GO:0004672">
    <property type="term" value="F:protein kinase activity"/>
    <property type="evidence" value="ECO:0007669"/>
    <property type="project" value="InterPro"/>
</dbReference>
<dbReference type="Pfam" id="PF00069">
    <property type="entry name" value="Pkinase"/>
    <property type="match status" value="1"/>
</dbReference>
<feature type="compositionally biased region" description="Basic and acidic residues" evidence="2">
    <location>
        <begin position="144"/>
        <end position="155"/>
    </location>
</feature>
<dbReference type="Gene3D" id="1.10.510.10">
    <property type="entry name" value="Transferase(Phosphotransferase) domain 1"/>
    <property type="match status" value="1"/>
</dbReference>
<evidence type="ECO:0000313" key="6">
    <source>
        <dbReference type="Proteomes" id="UP001152797"/>
    </source>
</evidence>
<dbReference type="InterPro" id="IPR008271">
    <property type="entry name" value="Ser/Thr_kinase_AS"/>
</dbReference>
<keyword evidence="5" id="KW-0808">Transferase</keyword>
<sequence length="732" mass="83151">MHWCFPAGVGAGEKRRTGATPQRSRSGPLRPLRAAGALGSGRRAGNTSGGFESHRTGASNNSPQSGKLQEPLQEEDKEERQKAQEEAFKLRLAPYERAIAALEEKQRLYDDQETRIKVLSKSLEEQQGRSQVLIQRLQEDLEHSRAEAEQERSSLREVASAKSSLQQRMGELEQEVALRKSHEESLQQRLALMEGEMKLVHQKCQAAQAAEEEAQHIVGDVESLRLTRQRLQEQIQEQGREVSLLREENWQLKEDRGREIEKARAISEREILAKETLQLETLQLQDQVRDKDSEVKLAREKSDVQQRRIEKLESEVSSLQASLERERQHRSELDHKLGEVEMQRLSSILDEHRTLVRGLRLDLEKARQELNDERGRSNNLEMEMSAAKKDCWSTLSSQCKETILWEVAPIFCRALSLSVTQNWVVGDTQKWYEENYTVLEALGLGAAGRVLRASRKKDGKEVALKLLDAPDEQVVSARKKEFEMLQNLQHPNIVEAIDFMSSGTQAIVVLNFIQGSTLDVTVKATERKCFSEEISRDLIHQLMSAVNYLHSRRVVHRDIKAQNVIISPDQTGLHLLDFNTAKSLKDGGAYTMTGTMEYASPEVLDGHSPSEKHDVWCTGLCLHLMITGSLPHSFSRYRNFEEFTAAVFRAPVNWQSPQFESASSECKDVVRKCLTLDMACRPALLLVLRMEWFFFQAPLQPRVCSVGADAFHTAIIQSRSKSWTGASHELFV</sequence>
<dbReference type="EMBL" id="CAMXCT030000659">
    <property type="protein sequence ID" value="CAL4769085.1"/>
    <property type="molecule type" value="Genomic_DNA"/>
</dbReference>
<dbReference type="InterPro" id="IPR011009">
    <property type="entry name" value="Kinase-like_dom_sf"/>
</dbReference>
<keyword evidence="5" id="KW-0418">Kinase</keyword>
<accession>A0A9P1C0A3</accession>
<dbReference type="OrthoDB" id="10252354at2759"/>
<dbReference type="SUPFAM" id="SSF56112">
    <property type="entry name" value="Protein kinase-like (PK-like)"/>
    <property type="match status" value="1"/>
</dbReference>
<evidence type="ECO:0000256" key="2">
    <source>
        <dbReference type="SAM" id="MobiDB-lite"/>
    </source>
</evidence>
<dbReference type="Proteomes" id="UP001152797">
    <property type="component" value="Unassembled WGS sequence"/>
</dbReference>
<feature type="region of interest" description="Disordered" evidence="2">
    <location>
        <begin position="1"/>
        <end position="84"/>
    </location>
</feature>
<reference evidence="5 6" key="2">
    <citation type="submission" date="2024-05" db="EMBL/GenBank/DDBJ databases">
        <authorList>
            <person name="Chen Y."/>
            <person name="Shah S."/>
            <person name="Dougan E. K."/>
            <person name="Thang M."/>
            <person name="Chan C."/>
        </authorList>
    </citation>
    <scope>NUCLEOTIDE SEQUENCE [LARGE SCALE GENOMIC DNA]</scope>
</reference>
<dbReference type="SMART" id="SM00220">
    <property type="entry name" value="S_TKc"/>
    <property type="match status" value="1"/>
</dbReference>
<evidence type="ECO:0000259" key="3">
    <source>
        <dbReference type="PROSITE" id="PS50011"/>
    </source>
</evidence>
<proteinExistence type="predicted"/>
<name>A0A9P1C0A3_9DINO</name>